<evidence type="ECO:0000256" key="4">
    <source>
        <dbReference type="ARBA" id="ARBA00023136"/>
    </source>
</evidence>
<name>A0ABV4BA54_9GAMM</name>
<proteinExistence type="predicted"/>
<evidence type="ECO:0000313" key="6">
    <source>
        <dbReference type="EMBL" id="MEY6431294.1"/>
    </source>
</evidence>
<dbReference type="PANTHER" id="PTHR36985:SF1">
    <property type="entry name" value="TRANSLOCATION AND ASSEMBLY MODULE SUBUNIT TAMB"/>
    <property type="match status" value="1"/>
</dbReference>
<comment type="subcellular location">
    <subcellularLocation>
        <location evidence="1">Membrane</location>
        <topology evidence="1">Single-pass membrane protein</topology>
    </subcellularLocation>
</comment>
<dbReference type="Proteomes" id="UP001564408">
    <property type="component" value="Unassembled WGS sequence"/>
</dbReference>
<dbReference type="RefSeq" id="WP_369665676.1">
    <property type="nucleotide sequence ID" value="NZ_JBDKXB010000002.1"/>
</dbReference>
<keyword evidence="3" id="KW-1133">Transmembrane helix</keyword>
<evidence type="ECO:0000256" key="2">
    <source>
        <dbReference type="ARBA" id="ARBA00022692"/>
    </source>
</evidence>
<evidence type="ECO:0000313" key="7">
    <source>
        <dbReference type="Proteomes" id="UP001564408"/>
    </source>
</evidence>
<sequence length="1234" mass="131797">MFGGLGVAGLLCLVWLVSTHTGLRVVLAAMAEWAPDLIQVEQAEGRLLDGLSLTGVEVRHPAFEVRIDRLELDWRPLGALLGTLRVERLAVDALQVILIDSGPDPDDAPRAAAGLPSLAIPIGLVVVEAGVARLGLLRRADGQESRLFEAEDVLLAGRWHGRGVALEHLRVRHPGLGLRARAAGQVEMAGVWPLSLALEWATDEPAGKPPLPPLVGSAHVDGDLADRLVLVHSLTGAVRAVLEASVEHPLERPRWEADLVVQGVDLPMFDPALPSLELAGRVGSRGALDAATLAAALDAAVPDRPDWGRYQAHLDLALHNGRMVIEDLSLTERDTEARLSVSGHLDLAAAPLAVELAGSWSGWRWPLIEEAVIRSPVGRFEATGSLADLRYRLSGELAGDGWPAVTLDLTGTGDPQGTQIEALEAATLTGRVGAHGTLQWTPQWRWQIDLVAEDLNPGGQWPDWSGRIGGQLVTHGSLTDEGPDLEVLVRDLSGVLRGYPVAARGRLGWHRGRSDIERVVVTSGSSVLRADGHIGDALEMDVELDSPDLSNLWPAAIGRLQAAGRLRGTAEAPEVELRFELDEVEVLDQSIRRLAGEARFGLAPSAPLRLDLSGTGVVVGGLDWERLDLKGDGMMADHRLTFASEGPRLGIDAAFTGGLAADRSYAGRLTGLGFASPDLGEWRLTRPGPFRVAPPTLEVGPLCVGRGGAGTGCIEFSRAAADRWALAFDVDRLVLEELGDPWPIPLAATGQLQLRGRFEAVGDRLGGSANLALPLGRLQWADGPMADQPLDLSGARVDLTLGNDGLIARTVVPLTGLGALEADVTLAGWRPDAPARPDQPLRGRVQVGVHDLGWFGRLIPDLSQLRGRIDSDLTLSGTLSDPGLLGSVRLAGAGFDVPMIGLVVRDLDLAADATARNRFQYQGQAGVGGRRLDLSGEALRRADGWFAAAQLSGTNLRVADTPEYRVRISPDLDLGFGPEGVKVAGEIRIPDAEIRPRTLPEGTVTPSPDVVMKHQERADPLPVTVDLRLILGQDVRIDAFGVGGLLRGDLRVRQDPARDFLRGDGQLQIIDGRYRIGAGLGSGFGIGSGLLATIGRPLIIEQGRLVFADTPLANPGLLLQATREGGDLTAGVQVLGTLREPRLTFFSESDPGMTQAEITNFLVTGIPPRGDSDQDDRSLAVGTYIAPRLFMEYVTSLDDDADRVRLRYELMRNVEIQTETGSAQGGDIFLKFER</sequence>
<reference evidence="6 7" key="1">
    <citation type="submission" date="2024-05" db="EMBL/GenBank/DDBJ databases">
        <title>Genome Sequence and Characterization of the New Strain Purple Sulfur Bacterium of Genus Thioalkalicoccus.</title>
        <authorList>
            <person name="Bryantseva I.A."/>
            <person name="Kyndt J.A."/>
            <person name="Imhoff J.F."/>
        </authorList>
    </citation>
    <scope>NUCLEOTIDE SEQUENCE [LARGE SCALE GENOMIC DNA]</scope>
    <source>
        <strain evidence="6 7">Um2</strain>
    </source>
</reference>
<gene>
    <name evidence="6" type="ORF">ABC977_02605</name>
</gene>
<dbReference type="Pfam" id="PF04357">
    <property type="entry name" value="TamB"/>
    <property type="match status" value="2"/>
</dbReference>
<dbReference type="PANTHER" id="PTHR36985">
    <property type="entry name" value="TRANSLOCATION AND ASSEMBLY MODULE SUBUNIT TAMB"/>
    <property type="match status" value="1"/>
</dbReference>
<dbReference type="EMBL" id="JBDKXB010000002">
    <property type="protein sequence ID" value="MEY6431294.1"/>
    <property type="molecule type" value="Genomic_DNA"/>
</dbReference>
<feature type="domain" description="Translocation and assembly module TamB C-terminal" evidence="5">
    <location>
        <begin position="929"/>
        <end position="1166"/>
    </location>
</feature>
<feature type="domain" description="Translocation and assembly module TamB C-terminal" evidence="5">
    <location>
        <begin position="1174"/>
        <end position="1233"/>
    </location>
</feature>
<keyword evidence="7" id="KW-1185">Reference proteome</keyword>
<evidence type="ECO:0000256" key="3">
    <source>
        <dbReference type="ARBA" id="ARBA00022989"/>
    </source>
</evidence>
<keyword evidence="2" id="KW-0812">Transmembrane</keyword>
<evidence type="ECO:0000259" key="5">
    <source>
        <dbReference type="Pfam" id="PF04357"/>
    </source>
</evidence>
<accession>A0ABV4BA54</accession>
<dbReference type="InterPro" id="IPR007452">
    <property type="entry name" value="TamB_C"/>
</dbReference>
<keyword evidence="4" id="KW-0472">Membrane</keyword>
<evidence type="ECO:0000256" key="1">
    <source>
        <dbReference type="ARBA" id="ARBA00004167"/>
    </source>
</evidence>
<comment type="caution">
    <text evidence="6">The sequence shown here is derived from an EMBL/GenBank/DDBJ whole genome shotgun (WGS) entry which is preliminary data.</text>
</comment>
<protein>
    <submittedName>
        <fullName evidence="6">Translocation/assembly module TamB domain-containing protein</fullName>
    </submittedName>
</protein>
<organism evidence="6 7">
    <name type="scientific">Thioalkalicoccus limnaeus</name>
    <dbReference type="NCBI Taxonomy" id="120681"/>
    <lineage>
        <taxon>Bacteria</taxon>
        <taxon>Pseudomonadati</taxon>
        <taxon>Pseudomonadota</taxon>
        <taxon>Gammaproteobacteria</taxon>
        <taxon>Chromatiales</taxon>
        <taxon>Chromatiaceae</taxon>
        <taxon>Thioalkalicoccus</taxon>
    </lineage>
</organism>